<feature type="transmembrane region" description="Helical" evidence="1">
    <location>
        <begin position="26"/>
        <end position="47"/>
    </location>
</feature>
<evidence type="ECO:0000313" key="2">
    <source>
        <dbReference type="EMBL" id="MET3601845.1"/>
    </source>
</evidence>
<dbReference type="EMBL" id="JBEPLY010000017">
    <property type="protein sequence ID" value="MET3601845.1"/>
    <property type="molecule type" value="Genomic_DNA"/>
</dbReference>
<comment type="caution">
    <text evidence="2">The sequence shown here is derived from an EMBL/GenBank/DDBJ whole genome shotgun (WGS) entry which is preliminary data.</text>
</comment>
<dbReference type="Proteomes" id="UP001549164">
    <property type="component" value="Unassembled WGS sequence"/>
</dbReference>
<proteinExistence type="predicted"/>
<organism evidence="2 3">
    <name type="scientific">Martelella mangrovi</name>
    <dbReference type="NCBI Taxonomy" id="1397477"/>
    <lineage>
        <taxon>Bacteria</taxon>
        <taxon>Pseudomonadati</taxon>
        <taxon>Pseudomonadota</taxon>
        <taxon>Alphaproteobacteria</taxon>
        <taxon>Hyphomicrobiales</taxon>
        <taxon>Aurantimonadaceae</taxon>
        <taxon>Martelella</taxon>
    </lineage>
</organism>
<name>A0ABV2IFY0_9HYPH</name>
<sequence length="73" mass="7619">MADTILALTAALSAFARSTTAMVAGFALGALYIAAAIAVTALVFRLFSRKADKARRLPTTAKAVHPDGKEKAR</sequence>
<keyword evidence="1" id="KW-0472">Membrane</keyword>
<gene>
    <name evidence="2" type="ORF">ABID12_003808</name>
</gene>
<keyword evidence="3" id="KW-1185">Reference proteome</keyword>
<keyword evidence="2" id="KW-0328">Glycosyltransferase</keyword>
<keyword evidence="2" id="KW-0808">Transferase</keyword>
<evidence type="ECO:0000256" key="1">
    <source>
        <dbReference type="SAM" id="Phobius"/>
    </source>
</evidence>
<keyword evidence="1" id="KW-1133">Transmembrane helix</keyword>
<evidence type="ECO:0000313" key="3">
    <source>
        <dbReference type="Proteomes" id="UP001549164"/>
    </source>
</evidence>
<accession>A0ABV2IFY0</accession>
<protein>
    <submittedName>
        <fullName evidence="2">Orotate phosphoribosyltransferase</fullName>
    </submittedName>
</protein>
<reference evidence="2 3" key="1">
    <citation type="submission" date="2024-06" db="EMBL/GenBank/DDBJ databases">
        <title>Genomic Encyclopedia of Type Strains, Phase IV (KMG-IV): sequencing the most valuable type-strain genomes for metagenomic binning, comparative biology and taxonomic classification.</title>
        <authorList>
            <person name="Goeker M."/>
        </authorList>
    </citation>
    <scope>NUCLEOTIDE SEQUENCE [LARGE SCALE GENOMIC DNA]</scope>
    <source>
        <strain evidence="2 3">DSM 28102</strain>
    </source>
</reference>
<dbReference type="RefSeq" id="WP_354435651.1">
    <property type="nucleotide sequence ID" value="NZ_JBEPLY010000017.1"/>
</dbReference>
<dbReference type="GO" id="GO:0016757">
    <property type="term" value="F:glycosyltransferase activity"/>
    <property type="evidence" value="ECO:0007669"/>
    <property type="project" value="UniProtKB-KW"/>
</dbReference>
<keyword evidence="1" id="KW-0812">Transmembrane</keyword>